<dbReference type="Gene3D" id="2.40.160.20">
    <property type="match status" value="1"/>
</dbReference>
<dbReference type="EMBL" id="JABZSJ010000020">
    <property type="protein sequence ID" value="MBF1384208.1"/>
    <property type="molecule type" value="Genomic_DNA"/>
</dbReference>
<evidence type="ECO:0000259" key="2">
    <source>
        <dbReference type="Pfam" id="PF13568"/>
    </source>
</evidence>
<gene>
    <name evidence="3" type="ORF">HXN26_05050</name>
</gene>
<feature type="signal peptide" evidence="1">
    <location>
        <begin position="1"/>
        <end position="25"/>
    </location>
</feature>
<dbReference type="AlphaFoldDB" id="A0A930HM51"/>
<feature type="domain" description="Outer membrane protein beta-barrel" evidence="2">
    <location>
        <begin position="24"/>
        <end position="240"/>
    </location>
</feature>
<feature type="chain" id="PRO_5037128717" evidence="1">
    <location>
        <begin position="26"/>
        <end position="263"/>
    </location>
</feature>
<proteinExistence type="predicted"/>
<dbReference type="RefSeq" id="WP_273159281.1">
    <property type="nucleotide sequence ID" value="NZ_JABZSJ010000020.1"/>
</dbReference>
<name>A0A930HM51_9BACT</name>
<dbReference type="InterPro" id="IPR025665">
    <property type="entry name" value="Beta-barrel_OMP_2"/>
</dbReference>
<evidence type="ECO:0000313" key="4">
    <source>
        <dbReference type="Proteomes" id="UP000771736"/>
    </source>
</evidence>
<reference evidence="3" key="1">
    <citation type="submission" date="2020-04" db="EMBL/GenBank/DDBJ databases">
        <title>Deep metagenomics examines the oral microbiome during advanced dental caries in children, revealing novel taxa and co-occurrences with host molecules.</title>
        <authorList>
            <person name="Baker J.L."/>
            <person name="Morton J.T."/>
            <person name="Dinis M."/>
            <person name="Alvarez R."/>
            <person name="Tran N.C."/>
            <person name="Knight R."/>
            <person name="Edlund A."/>
        </authorList>
    </citation>
    <scope>NUCLEOTIDE SEQUENCE</scope>
    <source>
        <strain evidence="3">JCVI_44_bin.5</strain>
    </source>
</reference>
<evidence type="ECO:0000313" key="3">
    <source>
        <dbReference type="EMBL" id="MBF1384208.1"/>
    </source>
</evidence>
<comment type="caution">
    <text evidence="3">The sequence shown here is derived from an EMBL/GenBank/DDBJ whole genome shotgun (WGS) entry which is preliminary data.</text>
</comment>
<keyword evidence="1" id="KW-0732">Signal</keyword>
<dbReference type="Pfam" id="PF13568">
    <property type="entry name" value="OMP_b-brl_2"/>
    <property type="match status" value="1"/>
</dbReference>
<dbReference type="Proteomes" id="UP000771736">
    <property type="component" value="Unassembled WGS sequence"/>
</dbReference>
<organism evidence="3 4">
    <name type="scientific">Prevotella aurantiaca</name>
    <dbReference type="NCBI Taxonomy" id="596085"/>
    <lineage>
        <taxon>Bacteria</taxon>
        <taxon>Pseudomonadati</taxon>
        <taxon>Bacteroidota</taxon>
        <taxon>Bacteroidia</taxon>
        <taxon>Bacteroidales</taxon>
        <taxon>Prevotellaceae</taxon>
        <taxon>Prevotella</taxon>
    </lineage>
</organism>
<evidence type="ECO:0000256" key="1">
    <source>
        <dbReference type="SAM" id="SignalP"/>
    </source>
</evidence>
<accession>A0A930HM51</accession>
<protein>
    <submittedName>
        <fullName evidence="3">PorT family protein</fullName>
    </submittedName>
</protein>
<sequence length="263" mass="29427">MKTTNIIVKATASALLACMAITAQAQQDTDKRRQLPDRNDWEFEVKAGVNIGGAAPMSIPQEIRKIDSYSPRLNASIEGVATKWLGTEHKWGLSAGVKFEQKGMITGATTKGYSMEIINDGERVSGFWTGYVKTRYTSTFVTVPVMANYSFNKKWKARAGIFASFRMDGEFNGSVSEGYLREGSPIGEKIVYEGDQTATYDFSSNLNHFHWGLQLGGTWQVSDRFTLNADLSWALNNIFESNFKTISFNMYPIFLNIGFGYKF</sequence>